<evidence type="ECO:0000313" key="4">
    <source>
        <dbReference type="EMBL" id="GHC40592.1"/>
    </source>
</evidence>
<proteinExistence type="predicted"/>
<feature type="domain" description="Sulfotransferase" evidence="3">
    <location>
        <begin position="32"/>
        <end position="242"/>
    </location>
</feature>
<comment type="caution">
    <text evidence="4">The sequence shown here is derived from an EMBL/GenBank/DDBJ whole genome shotgun (WGS) entry which is preliminary data.</text>
</comment>
<protein>
    <submittedName>
        <fullName evidence="4">Sulfotransferase</fullName>
    </submittedName>
</protein>
<gene>
    <name evidence="4" type="ORF">GCM10007100_01370</name>
</gene>
<dbReference type="PANTHER" id="PTHR10605:SF56">
    <property type="entry name" value="BIFUNCTIONAL HEPARAN SULFATE N-DEACETYLASE_N-SULFOTRANSFERASE"/>
    <property type="match status" value="1"/>
</dbReference>
<dbReference type="Gene3D" id="3.40.50.300">
    <property type="entry name" value="P-loop containing nucleotide triphosphate hydrolases"/>
    <property type="match status" value="1"/>
</dbReference>
<sequence length="352" mass="40848">MDVGAAWDEFGRDFLAKTVFIGRSTHAMNRPTFFLVGAAKCGTTALYECLRQHPGIFMPHSEDPARYWLHKEPFHFCGDLGIAEWLRVVNDDDYLKLFEEAPEGAVCGTATAWKIYSKEAPARIKEFEPNAKIVIMLRPPVTWMRSWHHDLLRYAYEDKVSFGEALAMEEDRKEGKNLPRRPAFAGCLQYREAARFSEQVERYYQVFGRENVFVGLREDFEKEPQTFLKGLLNFLGVDSSVELEVSRENDSPTLRGTHHFDLAVGRVMDRMPGGKGLKKFFHKSLEAKYRRFTDKIFAPMSDKKIDSILEEELLEEFEPEVAKLGKLLGRDLSHWNEPRFPRSEHDHDHHHH</sequence>
<dbReference type="SUPFAM" id="SSF52540">
    <property type="entry name" value="P-loop containing nucleoside triphosphate hydrolases"/>
    <property type="match status" value="1"/>
</dbReference>
<accession>A0A918TGJ9</accession>
<evidence type="ECO:0000313" key="5">
    <source>
        <dbReference type="Proteomes" id="UP000644507"/>
    </source>
</evidence>
<dbReference type="InterPro" id="IPR000863">
    <property type="entry name" value="Sulfotransferase_dom"/>
</dbReference>
<dbReference type="Pfam" id="PF00685">
    <property type="entry name" value="Sulfotransfer_1"/>
    <property type="match status" value="1"/>
</dbReference>
<evidence type="ECO:0000259" key="3">
    <source>
        <dbReference type="Pfam" id="PF00685"/>
    </source>
</evidence>
<reference evidence="4" key="1">
    <citation type="journal article" date="2014" name="Int. J. Syst. Evol. Microbiol.">
        <title>Complete genome sequence of Corynebacterium casei LMG S-19264T (=DSM 44701T), isolated from a smear-ripened cheese.</title>
        <authorList>
            <consortium name="US DOE Joint Genome Institute (JGI-PGF)"/>
            <person name="Walter F."/>
            <person name="Albersmeier A."/>
            <person name="Kalinowski J."/>
            <person name="Ruckert C."/>
        </authorList>
    </citation>
    <scope>NUCLEOTIDE SEQUENCE</scope>
    <source>
        <strain evidence="4">KCTC 12988</strain>
    </source>
</reference>
<keyword evidence="1" id="KW-0808">Transferase</keyword>
<dbReference type="GO" id="GO:0008146">
    <property type="term" value="F:sulfotransferase activity"/>
    <property type="evidence" value="ECO:0007669"/>
    <property type="project" value="InterPro"/>
</dbReference>
<organism evidence="4 5">
    <name type="scientific">Roseibacillus persicicus</name>
    <dbReference type="NCBI Taxonomy" id="454148"/>
    <lineage>
        <taxon>Bacteria</taxon>
        <taxon>Pseudomonadati</taxon>
        <taxon>Verrucomicrobiota</taxon>
        <taxon>Verrucomicrobiia</taxon>
        <taxon>Verrucomicrobiales</taxon>
        <taxon>Verrucomicrobiaceae</taxon>
        <taxon>Roseibacillus</taxon>
    </lineage>
</organism>
<dbReference type="InterPro" id="IPR037359">
    <property type="entry name" value="NST/OST"/>
</dbReference>
<dbReference type="InterPro" id="IPR027417">
    <property type="entry name" value="P-loop_NTPase"/>
</dbReference>
<keyword evidence="2" id="KW-0325">Glycoprotein</keyword>
<evidence type="ECO:0000256" key="2">
    <source>
        <dbReference type="ARBA" id="ARBA00023180"/>
    </source>
</evidence>
<evidence type="ECO:0000256" key="1">
    <source>
        <dbReference type="ARBA" id="ARBA00022679"/>
    </source>
</evidence>
<dbReference type="PANTHER" id="PTHR10605">
    <property type="entry name" value="HEPARAN SULFATE SULFOTRANSFERASE"/>
    <property type="match status" value="1"/>
</dbReference>
<keyword evidence="5" id="KW-1185">Reference proteome</keyword>
<dbReference type="Proteomes" id="UP000644507">
    <property type="component" value="Unassembled WGS sequence"/>
</dbReference>
<dbReference type="AlphaFoldDB" id="A0A918TGJ9"/>
<dbReference type="EMBL" id="BMXI01000001">
    <property type="protein sequence ID" value="GHC40592.1"/>
    <property type="molecule type" value="Genomic_DNA"/>
</dbReference>
<name>A0A918TGJ9_9BACT</name>
<reference evidence="4" key="2">
    <citation type="submission" date="2020-09" db="EMBL/GenBank/DDBJ databases">
        <authorList>
            <person name="Sun Q."/>
            <person name="Kim S."/>
        </authorList>
    </citation>
    <scope>NUCLEOTIDE SEQUENCE</scope>
    <source>
        <strain evidence="4">KCTC 12988</strain>
    </source>
</reference>